<dbReference type="PROSITE" id="PS50848">
    <property type="entry name" value="START"/>
    <property type="match status" value="1"/>
</dbReference>
<dbReference type="PROSITE" id="PS50003">
    <property type="entry name" value="PH_DOMAIN"/>
    <property type="match status" value="1"/>
</dbReference>
<dbReference type="InterPro" id="IPR002913">
    <property type="entry name" value="START_lipid-bd_dom"/>
</dbReference>
<name>A0A9Q0GK66_9ROSI</name>
<dbReference type="Pfam" id="PF07059">
    <property type="entry name" value="EDR2_C"/>
    <property type="match status" value="1"/>
</dbReference>
<evidence type="ECO:0008006" key="5">
    <source>
        <dbReference type="Google" id="ProtNLM"/>
    </source>
</evidence>
<dbReference type="InterPro" id="IPR023393">
    <property type="entry name" value="START-like_dom_sf"/>
</dbReference>
<dbReference type="AlphaFoldDB" id="A0A9Q0GK66"/>
<dbReference type="OrthoDB" id="9970435at2759"/>
<evidence type="ECO:0000259" key="2">
    <source>
        <dbReference type="PROSITE" id="PS50848"/>
    </source>
</evidence>
<organism evidence="3 4">
    <name type="scientific">Turnera subulata</name>
    <dbReference type="NCBI Taxonomy" id="218843"/>
    <lineage>
        <taxon>Eukaryota</taxon>
        <taxon>Viridiplantae</taxon>
        <taxon>Streptophyta</taxon>
        <taxon>Embryophyta</taxon>
        <taxon>Tracheophyta</taxon>
        <taxon>Spermatophyta</taxon>
        <taxon>Magnoliopsida</taxon>
        <taxon>eudicotyledons</taxon>
        <taxon>Gunneridae</taxon>
        <taxon>Pentapetalae</taxon>
        <taxon>rosids</taxon>
        <taxon>fabids</taxon>
        <taxon>Malpighiales</taxon>
        <taxon>Passifloraceae</taxon>
        <taxon>Turnera</taxon>
    </lineage>
</organism>
<feature type="domain" description="PH" evidence="1">
    <location>
        <begin position="1"/>
        <end position="90"/>
    </location>
</feature>
<accession>A0A9Q0GK66</accession>
<dbReference type="PANTHER" id="PTHR12136">
    <property type="entry name" value="ENHANCED DISEASE RESISTANCE-RELATED"/>
    <property type="match status" value="1"/>
</dbReference>
<dbReference type="InterPro" id="IPR045096">
    <property type="entry name" value="EDR2-like"/>
</dbReference>
<dbReference type="Gene3D" id="3.30.530.20">
    <property type="match status" value="1"/>
</dbReference>
<feature type="domain" description="START" evidence="2">
    <location>
        <begin position="81"/>
        <end position="232"/>
    </location>
</feature>
<evidence type="ECO:0000313" key="4">
    <source>
        <dbReference type="Proteomes" id="UP001141552"/>
    </source>
</evidence>
<dbReference type="GO" id="GO:0008289">
    <property type="term" value="F:lipid binding"/>
    <property type="evidence" value="ECO:0007669"/>
    <property type="project" value="InterPro"/>
</dbReference>
<proteinExistence type="predicted"/>
<reference evidence="3" key="1">
    <citation type="submission" date="2022-02" db="EMBL/GenBank/DDBJ databases">
        <authorList>
            <person name="Henning P.M."/>
            <person name="McCubbin A.G."/>
            <person name="Shore J.S."/>
        </authorList>
    </citation>
    <scope>NUCLEOTIDE SEQUENCE</scope>
    <source>
        <strain evidence="3">F60SS</strain>
        <tissue evidence="3">Leaves</tissue>
    </source>
</reference>
<dbReference type="SUPFAM" id="SSF50729">
    <property type="entry name" value="PH domain-like"/>
    <property type="match status" value="1"/>
</dbReference>
<dbReference type="SUPFAM" id="SSF55961">
    <property type="entry name" value="Bet v1-like"/>
    <property type="match status" value="1"/>
</dbReference>
<evidence type="ECO:0000259" key="1">
    <source>
        <dbReference type="PROSITE" id="PS50003"/>
    </source>
</evidence>
<keyword evidence="4" id="KW-1185">Reference proteome</keyword>
<dbReference type="Proteomes" id="UP001141552">
    <property type="component" value="Unassembled WGS sequence"/>
</dbReference>
<dbReference type="PANTHER" id="PTHR12136:SF103">
    <property type="entry name" value="PROTEIN ENHANCED DISEASE RESISTANCE 2-LIKE"/>
    <property type="match status" value="1"/>
</dbReference>
<dbReference type="CDD" id="cd00177">
    <property type="entry name" value="START"/>
    <property type="match status" value="1"/>
</dbReference>
<protein>
    <recommendedName>
        <fullName evidence="5">PH domain-containing protein</fullName>
    </recommendedName>
</protein>
<dbReference type="EMBL" id="JAKUCV010000494">
    <property type="protein sequence ID" value="KAJ4849786.1"/>
    <property type="molecule type" value="Genomic_DNA"/>
</dbReference>
<dbReference type="Pfam" id="PF01852">
    <property type="entry name" value="START"/>
    <property type="match status" value="1"/>
</dbReference>
<reference evidence="3" key="2">
    <citation type="journal article" date="2023" name="Plants (Basel)">
        <title>Annotation of the Turnera subulata (Passifloraceae) Draft Genome Reveals the S-Locus Evolved after the Divergence of Turneroideae from Passifloroideae in a Stepwise Manner.</title>
        <authorList>
            <person name="Henning P.M."/>
            <person name="Roalson E.H."/>
            <person name="Mir W."/>
            <person name="McCubbin A.G."/>
            <person name="Shore J.S."/>
        </authorList>
    </citation>
    <scope>NUCLEOTIDE SEQUENCE</scope>
    <source>
        <strain evidence="3">F60SS</strain>
    </source>
</reference>
<gene>
    <name evidence="3" type="ORF">Tsubulata_029033</name>
</gene>
<comment type="caution">
    <text evidence="3">The sequence shown here is derived from an EMBL/GenBank/DDBJ whole genome shotgun (WGS) entry which is preliminary data.</text>
</comment>
<sequence length="645" mass="73641">MGIPQNDLKMEGWLYTIRSNRFGLQFSRKRYFILEDNNLRSYKKVPISQKEVFFVFTLQSTLDHNDQLKLGAISSEEAGRWMQSLQAAVLKECPNPEMNFQSLSKRRWPSLRLGVSKWHDRKRSIDFQGDAMTSSDVVAPSPWKIFGCQNGIVNGTSEEIFKTVMSLGPSRSEWDFCFFRGSVVEHIDGHTDIVHEKLYSDWLPRGMKRRDLLLQRYWRREEDGTYGGGYVITPVHQGRESLVKHMLAVDWKFWRLYRSPSSERSITIRMLERVAALREYYQVKAGVYSFSDFPSGIFPRQAEVPEIEKESTTPLTKEEIEKPAPGRLSLMGLNDASDEFFDVPDTNEEMDAEHSENGWPSDLEQDPPTVLNLDKPRLSSAAVLVKKLHDLAVQKKGYVDLQESAKEDSVLCSYGNTLQKDPTCSTPCTWTAADPTTFLIRGENYLKDHKKVKAKSTLMQMVGADWLRSERREDELSSRHDSIVQKYAAQGRPEFFFVVNIQVPAGPTMHTLALYYMLKTPIDKYPLLHNFVNGDNAFRNSRFKLIPYISQGSWIVKQSVGKKSCLIGQALDVLYFRGSNYLEVEIDVSSSTVARGVVSLVLGYLTNLVIEMAFVIQGNTEEELPELLLGTCRLNHLDATKTTLV</sequence>
<dbReference type="InterPro" id="IPR001849">
    <property type="entry name" value="PH_domain"/>
</dbReference>
<dbReference type="InterPro" id="IPR009769">
    <property type="entry name" value="EDR2_C"/>
</dbReference>
<evidence type="ECO:0000313" key="3">
    <source>
        <dbReference type="EMBL" id="KAJ4849786.1"/>
    </source>
</evidence>